<feature type="transmembrane region" description="Helical" evidence="1">
    <location>
        <begin position="93"/>
        <end position="114"/>
    </location>
</feature>
<organism evidence="2 3">
    <name type="scientific">Castellaniella daejeonensis</name>
    <dbReference type="NCBI Taxonomy" id="659013"/>
    <lineage>
        <taxon>Bacteria</taxon>
        <taxon>Pseudomonadati</taxon>
        <taxon>Pseudomonadota</taxon>
        <taxon>Betaproteobacteria</taxon>
        <taxon>Burkholderiales</taxon>
        <taxon>Alcaligenaceae</taxon>
        <taxon>Castellaniella</taxon>
    </lineage>
</organism>
<reference evidence="2 3" key="1">
    <citation type="journal article" date="2019" name="Int. J. Syst. Evol. Microbiol.">
        <title>The Global Catalogue of Microorganisms (GCM) 10K type strain sequencing project: providing services to taxonomists for standard genome sequencing and annotation.</title>
        <authorList>
            <consortium name="The Broad Institute Genomics Platform"/>
            <consortium name="The Broad Institute Genome Sequencing Center for Infectious Disease"/>
            <person name="Wu L."/>
            <person name="Ma J."/>
        </authorList>
    </citation>
    <scope>NUCLEOTIDE SEQUENCE [LARGE SCALE GENOMIC DNA]</scope>
    <source>
        <strain evidence="2 3">JCM 16240</strain>
    </source>
</reference>
<evidence type="ECO:0000256" key="1">
    <source>
        <dbReference type="SAM" id="Phobius"/>
    </source>
</evidence>
<dbReference type="GO" id="GO:0016787">
    <property type="term" value="F:hydrolase activity"/>
    <property type="evidence" value="ECO:0007669"/>
    <property type="project" value="UniProtKB-KW"/>
</dbReference>
<keyword evidence="1" id="KW-0812">Transmembrane</keyword>
<evidence type="ECO:0000313" key="3">
    <source>
        <dbReference type="Proteomes" id="UP001501176"/>
    </source>
</evidence>
<sequence length="358" mass="39881">MDSLTQVVLGSSVAALVVPERHRRVALVAGGILGTLPDLDVFWFGLAGSDVVTQVTWHRGPSHSLPVLAVAGWLLWLWLKRRSALVGESPRRWLWAIWLALLTHPLLDAFTVYGTQLLWPLQMPPVMWSSIFIIDPAYTLPLLFGVILAWWLSPGGAGAGAGPGAVRRSRSAHRWLVIGLSLSSLYLAWSMAAKCTVDRIAAQSLATMGLQDAPRFSTPLPFNTLLWRVIVMAPDGYWIGDRSLIADRGRMRFIFRPSDTRALAQLAATPQLRRLLWFTHGFVGVQARQRGDGARRLILSDLRMGLEPDYFFRYDIAGQDAEGRWLAAPEITRIPAPGNRLSGLAWVWRRLLGREAQQ</sequence>
<dbReference type="EMBL" id="BAAAFN010000015">
    <property type="protein sequence ID" value="GAA0230929.1"/>
    <property type="molecule type" value="Genomic_DNA"/>
</dbReference>
<dbReference type="InterPro" id="IPR007404">
    <property type="entry name" value="YdjM-like"/>
</dbReference>
<keyword evidence="2" id="KW-0378">Hydrolase</keyword>
<feature type="transmembrane region" description="Helical" evidence="1">
    <location>
        <begin position="172"/>
        <end position="189"/>
    </location>
</feature>
<dbReference type="PANTHER" id="PTHR40031:SF1">
    <property type="entry name" value="MEMBRANE-BOUND METAL-DEPENDENT HYDROLASE"/>
    <property type="match status" value="1"/>
</dbReference>
<evidence type="ECO:0000313" key="2">
    <source>
        <dbReference type="EMBL" id="GAA0230929.1"/>
    </source>
</evidence>
<feature type="transmembrane region" description="Helical" evidence="1">
    <location>
        <begin position="64"/>
        <end position="81"/>
    </location>
</feature>
<keyword evidence="1" id="KW-0472">Membrane</keyword>
<feature type="transmembrane region" description="Helical" evidence="1">
    <location>
        <begin position="25"/>
        <end position="44"/>
    </location>
</feature>
<keyword evidence="3" id="KW-1185">Reference proteome</keyword>
<accession>A0ABN0TVJ8</accession>
<name>A0ABN0TVJ8_9BURK</name>
<protein>
    <submittedName>
        <fullName evidence="2">Metal-dependent hydrolase</fullName>
    </submittedName>
</protein>
<dbReference type="InterPro" id="IPR053170">
    <property type="entry name" value="Transcription_regulator"/>
</dbReference>
<dbReference type="Pfam" id="PF04307">
    <property type="entry name" value="YdjM"/>
    <property type="match status" value="1"/>
</dbReference>
<dbReference type="PANTHER" id="PTHR40031">
    <property type="entry name" value="HYPOTHETICAL MEMBRANE SPANNING PROTEIN"/>
    <property type="match status" value="1"/>
</dbReference>
<keyword evidence="1" id="KW-1133">Transmembrane helix</keyword>
<dbReference type="Proteomes" id="UP001501176">
    <property type="component" value="Unassembled WGS sequence"/>
</dbReference>
<dbReference type="RefSeq" id="WP_343821222.1">
    <property type="nucleotide sequence ID" value="NZ_BAAAFN010000015.1"/>
</dbReference>
<feature type="transmembrane region" description="Helical" evidence="1">
    <location>
        <begin position="126"/>
        <end position="152"/>
    </location>
</feature>
<comment type="caution">
    <text evidence="2">The sequence shown here is derived from an EMBL/GenBank/DDBJ whole genome shotgun (WGS) entry which is preliminary data.</text>
</comment>
<proteinExistence type="predicted"/>
<gene>
    <name evidence="2" type="ORF">GCM10009125_19870</name>
</gene>